<proteinExistence type="inferred from homology"/>
<dbReference type="VEuPathDB" id="VectorBase:MDOA012596"/>
<dbReference type="VEuPathDB" id="VectorBase:MDOMA2_018285"/>
<gene>
    <name evidence="7" type="primary">101889573</name>
</gene>
<evidence type="ECO:0000256" key="3">
    <source>
        <dbReference type="ARBA" id="ARBA00022946"/>
    </source>
</evidence>
<name>A0A1I8N8A0_MUSDO</name>
<evidence type="ECO:0008006" key="8">
    <source>
        <dbReference type="Google" id="ProtNLM"/>
    </source>
</evidence>
<accession>A0A1I8N8A0</accession>
<evidence type="ECO:0000256" key="1">
    <source>
        <dbReference type="ARBA" id="ARBA00004273"/>
    </source>
</evidence>
<dbReference type="RefSeq" id="XP_011291188.2">
    <property type="nucleotide sequence ID" value="XM_011292886.3"/>
</dbReference>
<organism evidence="7">
    <name type="scientific">Musca domestica</name>
    <name type="common">House fly</name>
    <dbReference type="NCBI Taxonomy" id="7370"/>
    <lineage>
        <taxon>Eukaryota</taxon>
        <taxon>Metazoa</taxon>
        <taxon>Ecdysozoa</taxon>
        <taxon>Arthropoda</taxon>
        <taxon>Hexapoda</taxon>
        <taxon>Insecta</taxon>
        <taxon>Pterygota</taxon>
        <taxon>Neoptera</taxon>
        <taxon>Endopterygota</taxon>
        <taxon>Diptera</taxon>
        <taxon>Brachycera</taxon>
        <taxon>Muscomorpha</taxon>
        <taxon>Muscoidea</taxon>
        <taxon>Muscidae</taxon>
        <taxon>Musca</taxon>
    </lineage>
</organism>
<dbReference type="InterPro" id="IPR002060">
    <property type="entry name" value="Squ/phyt_synthse"/>
</dbReference>
<dbReference type="OrthoDB" id="270318at2759"/>
<comment type="subcellular location">
    <subcellularLocation>
        <location evidence="1">Mitochondrion inner membrane</location>
    </subcellularLocation>
</comment>
<sequence length="320" mass="37133">MKFLKKFTNFEISLRNVQILLQQQQRRQHGTNQQTNNGKSAERYCMNLVEKNDHENYLCTLLLDNAHRRHAFALRAFNVEVAKCSSNVSEDHIAKMRLKFWFDSIEKCYAKEKSYVSDQPVLRELKKTIDSFQLNKVYLKRLVNARDRAPNEPFVTIKDLETYAEQTYSSLLYLLVQLTGVKDMNVDHAASHLGKAQGIVTLLRSVPYTKRSQALNIPQEVLIKNGVSQERVLRAKANDKGVEDCIFEVATAAHQHLEMARNLSDKVPKEVRKLFLPAVAIDRYLERLRLANFNLTHQSCLQRDSMLPFSLYMRNLRGKF</sequence>
<dbReference type="KEGG" id="mde:101889573"/>
<keyword evidence="5" id="KW-0472">Membrane</keyword>
<keyword evidence="2" id="KW-0999">Mitochondrion inner membrane</keyword>
<dbReference type="Gene3D" id="1.10.600.10">
    <property type="entry name" value="Farnesyl Diphosphate Synthase"/>
    <property type="match status" value="1"/>
</dbReference>
<dbReference type="InterPro" id="IPR008949">
    <property type="entry name" value="Isoprenoid_synthase_dom_sf"/>
</dbReference>
<dbReference type="Pfam" id="PF00494">
    <property type="entry name" value="SQS_PSY"/>
    <property type="match status" value="1"/>
</dbReference>
<dbReference type="GO" id="GO:0005743">
    <property type="term" value="C:mitochondrial inner membrane"/>
    <property type="evidence" value="ECO:0007669"/>
    <property type="project" value="UniProtKB-SubCell"/>
</dbReference>
<evidence type="ECO:0000256" key="6">
    <source>
        <dbReference type="ARBA" id="ARBA00038273"/>
    </source>
</evidence>
<dbReference type="STRING" id="7370.A0A1I8N8A0"/>
<dbReference type="eggNOG" id="KOG4411">
    <property type="taxonomic scope" value="Eukaryota"/>
</dbReference>
<protein>
    <recommendedName>
        <fullName evidence="8">Squalene/phytoene synthase</fullName>
    </recommendedName>
</protein>
<dbReference type="PANTHER" id="PTHR21181">
    <property type="match status" value="1"/>
</dbReference>
<dbReference type="SUPFAM" id="SSF48576">
    <property type="entry name" value="Terpenoid synthases"/>
    <property type="match status" value="1"/>
</dbReference>
<evidence type="ECO:0000256" key="5">
    <source>
        <dbReference type="ARBA" id="ARBA00023136"/>
    </source>
</evidence>
<dbReference type="PANTHER" id="PTHR21181:SF13">
    <property type="entry name" value="NADH DEHYDROGENASE (UBIQUINONE) COMPLEX I, ASSEMBLY FACTOR 6"/>
    <property type="match status" value="1"/>
</dbReference>
<evidence type="ECO:0000256" key="4">
    <source>
        <dbReference type="ARBA" id="ARBA00023128"/>
    </source>
</evidence>
<dbReference type="EnsemblMetazoa" id="MDOA012596-RB">
    <property type="protein sequence ID" value="MDOA012596-PB"/>
    <property type="gene ID" value="MDOA012596"/>
</dbReference>
<evidence type="ECO:0000256" key="2">
    <source>
        <dbReference type="ARBA" id="ARBA00022792"/>
    </source>
</evidence>
<keyword evidence="3" id="KW-0809">Transit peptide</keyword>
<comment type="similarity">
    <text evidence="6">Belongs to the NDUFAF6 family.</text>
</comment>
<evidence type="ECO:0000313" key="7">
    <source>
        <dbReference type="EnsemblMetazoa" id="MDOA012596-PB"/>
    </source>
</evidence>
<dbReference type="GO" id="GO:0032981">
    <property type="term" value="P:mitochondrial respiratory chain complex I assembly"/>
    <property type="evidence" value="ECO:0007669"/>
    <property type="project" value="TreeGrafter"/>
</dbReference>
<reference evidence="7" key="1">
    <citation type="submission" date="2020-05" db="UniProtKB">
        <authorList>
            <consortium name="EnsemblMetazoa"/>
        </authorList>
    </citation>
    <scope>IDENTIFICATION</scope>
    <source>
        <strain evidence="7">Aabys</strain>
    </source>
</reference>
<dbReference type="AlphaFoldDB" id="A0A1I8N8A0"/>
<keyword evidence="4" id="KW-0496">Mitochondrion</keyword>